<evidence type="ECO:0000256" key="4">
    <source>
        <dbReference type="ARBA" id="ARBA00022801"/>
    </source>
</evidence>
<feature type="compositionally biased region" description="Polar residues" evidence="8">
    <location>
        <begin position="248"/>
        <end position="264"/>
    </location>
</feature>
<dbReference type="GO" id="GO:0106300">
    <property type="term" value="P:protein-DNA covalent cross-linking repair"/>
    <property type="evidence" value="ECO:0007669"/>
    <property type="project" value="InterPro"/>
</dbReference>
<dbReference type="Gene3D" id="3.90.1680.10">
    <property type="entry name" value="SOS response associated peptidase-like"/>
    <property type="match status" value="1"/>
</dbReference>
<dbReference type="InterPro" id="IPR003738">
    <property type="entry name" value="SRAP"/>
</dbReference>
<dbReference type="OrthoDB" id="2111841at2759"/>
<keyword evidence="3" id="KW-0227">DNA damage</keyword>
<evidence type="ECO:0000313" key="10">
    <source>
        <dbReference type="Proteomes" id="UP000626092"/>
    </source>
</evidence>
<dbReference type="GO" id="GO:0008233">
    <property type="term" value="F:peptidase activity"/>
    <property type="evidence" value="ECO:0007669"/>
    <property type="project" value="UniProtKB-KW"/>
</dbReference>
<dbReference type="SUPFAM" id="SSF143081">
    <property type="entry name" value="BB1717-like"/>
    <property type="match status" value="1"/>
</dbReference>
<protein>
    <recommendedName>
        <fullName evidence="11">Embryonic stem cell-specific 5-hydroxymethylcytosine-binding protein</fullName>
    </recommendedName>
</protein>
<evidence type="ECO:0000256" key="3">
    <source>
        <dbReference type="ARBA" id="ARBA00022763"/>
    </source>
</evidence>
<keyword evidence="10" id="KW-1185">Reference proteome</keyword>
<dbReference type="Proteomes" id="UP000626092">
    <property type="component" value="Unassembled WGS sequence"/>
</dbReference>
<keyword evidence="7" id="KW-0456">Lyase</keyword>
<feature type="compositionally biased region" description="Pro residues" evidence="8">
    <location>
        <begin position="418"/>
        <end position="442"/>
    </location>
</feature>
<dbReference type="Pfam" id="PF02586">
    <property type="entry name" value="SRAP"/>
    <property type="match status" value="1"/>
</dbReference>
<dbReference type="AlphaFoldDB" id="A0A834L625"/>
<dbReference type="EMBL" id="WJXA01000013">
    <property type="protein sequence ID" value="KAF7119966.1"/>
    <property type="molecule type" value="Genomic_DNA"/>
</dbReference>
<feature type="region of interest" description="Disordered" evidence="8">
    <location>
        <begin position="248"/>
        <end position="376"/>
    </location>
</feature>
<sequence length="466" mass="52248">MPTVGHGLLQHWSMISFIFGLNFVDWNFKRNFRYRPSYNVSPGRDIPVIRREDGSDGDSLVLQCMKWGLIPSFTKKDEKPDHYKMFNARAESIREKASFRRLVPNSRCVVAVEGFYEWKKDGSKKQPYYIHLEDDRPLVFAALYDTWKNSEAAGEIHYTFTILTTSSSSTFGWLHDRMPVILGDKESMDTWLFGSPSSKFETVLKPYDGPDLVWYPVTSAMGKPSFDGPECVMEIKLKTEETKPISQFFSKKGVNSEQSSNLGSMQGDLIKNNQPKSLKEEPQTQGSLDHPSVTDEGNDESKPSILDHPSVTDEGNDESKPSISTLTNEGAGKLPIKRDYEELSANAKPACGKAEKPQTSPARKKKNVGPADNKQPTLLSFFGKRYHVHNHLLQHLKRAHQNPPVHRRAATEIESPALPVPQPYGPAFLPPRQPPPLPPAPPYHRGGAGKGGYRNSTSLQHCKSST</sequence>
<keyword evidence="2" id="KW-0645">Protease</keyword>
<keyword evidence="4" id="KW-0378">Hydrolase</keyword>
<feature type="compositionally biased region" description="Polar residues" evidence="8">
    <location>
        <begin position="454"/>
        <end position="466"/>
    </location>
</feature>
<keyword evidence="6" id="KW-0238">DNA-binding</keyword>
<organism evidence="9 10">
    <name type="scientific">Rhododendron simsii</name>
    <name type="common">Sims's rhododendron</name>
    <dbReference type="NCBI Taxonomy" id="118357"/>
    <lineage>
        <taxon>Eukaryota</taxon>
        <taxon>Viridiplantae</taxon>
        <taxon>Streptophyta</taxon>
        <taxon>Embryophyta</taxon>
        <taxon>Tracheophyta</taxon>
        <taxon>Spermatophyta</taxon>
        <taxon>Magnoliopsida</taxon>
        <taxon>eudicotyledons</taxon>
        <taxon>Gunneridae</taxon>
        <taxon>Pentapetalae</taxon>
        <taxon>asterids</taxon>
        <taxon>Ericales</taxon>
        <taxon>Ericaceae</taxon>
        <taxon>Ericoideae</taxon>
        <taxon>Rhodoreae</taxon>
        <taxon>Rhododendron</taxon>
    </lineage>
</organism>
<evidence type="ECO:0000256" key="5">
    <source>
        <dbReference type="ARBA" id="ARBA00023124"/>
    </source>
</evidence>
<evidence type="ECO:0000256" key="7">
    <source>
        <dbReference type="ARBA" id="ARBA00023239"/>
    </source>
</evidence>
<feature type="region of interest" description="Disordered" evidence="8">
    <location>
        <begin position="414"/>
        <end position="466"/>
    </location>
</feature>
<evidence type="ECO:0000313" key="9">
    <source>
        <dbReference type="EMBL" id="KAF7119966.1"/>
    </source>
</evidence>
<dbReference type="GO" id="GO:0006508">
    <property type="term" value="P:proteolysis"/>
    <property type="evidence" value="ECO:0007669"/>
    <property type="project" value="UniProtKB-KW"/>
</dbReference>
<proteinExistence type="inferred from homology"/>
<evidence type="ECO:0000256" key="8">
    <source>
        <dbReference type="SAM" id="MobiDB-lite"/>
    </source>
</evidence>
<dbReference type="PANTHER" id="PTHR13604">
    <property type="entry name" value="DC12-RELATED"/>
    <property type="match status" value="1"/>
</dbReference>
<dbReference type="InterPro" id="IPR036590">
    <property type="entry name" value="SRAP-like"/>
</dbReference>
<dbReference type="GO" id="GO:0016829">
    <property type="term" value="F:lyase activity"/>
    <property type="evidence" value="ECO:0007669"/>
    <property type="project" value="UniProtKB-KW"/>
</dbReference>
<evidence type="ECO:0000256" key="2">
    <source>
        <dbReference type="ARBA" id="ARBA00022670"/>
    </source>
</evidence>
<evidence type="ECO:0000256" key="1">
    <source>
        <dbReference type="ARBA" id="ARBA00008136"/>
    </source>
</evidence>
<reference evidence="9" key="1">
    <citation type="submission" date="2019-11" db="EMBL/GenBank/DDBJ databases">
        <authorList>
            <person name="Liu Y."/>
            <person name="Hou J."/>
            <person name="Li T.-Q."/>
            <person name="Guan C.-H."/>
            <person name="Wu X."/>
            <person name="Wu H.-Z."/>
            <person name="Ling F."/>
            <person name="Zhang R."/>
            <person name="Shi X.-G."/>
            <person name="Ren J.-P."/>
            <person name="Chen E.-F."/>
            <person name="Sun J.-M."/>
        </authorList>
    </citation>
    <scope>NUCLEOTIDE SEQUENCE</scope>
    <source>
        <strain evidence="9">Adult_tree_wgs_1</strain>
        <tissue evidence="9">Leaves</tissue>
    </source>
</reference>
<comment type="caution">
    <text evidence="9">The sequence shown here is derived from an EMBL/GenBank/DDBJ whole genome shotgun (WGS) entry which is preliminary data.</text>
</comment>
<evidence type="ECO:0008006" key="11">
    <source>
        <dbReference type="Google" id="ProtNLM"/>
    </source>
</evidence>
<keyword evidence="5" id="KW-0190">Covalent protein-DNA linkage</keyword>
<dbReference type="PANTHER" id="PTHR13604:SF0">
    <property type="entry name" value="ABASIC SITE PROCESSING PROTEIN HMCES"/>
    <property type="match status" value="1"/>
</dbReference>
<evidence type="ECO:0000256" key="6">
    <source>
        <dbReference type="ARBA" id="ARBA00023125"/>
    </source>
</evidence>
<accession>A0A834L625</accession>
<gene>
    <name evidence="9" type="ORF">RHSIM_Rhsim13G0052300</name>
</gene>
<dbReference type="GO" id="GO:0003697">
    <property type="term" value="F:single-stranded DNA binding"/>
    <property type="evidence" value="ECO:0007669"/>
    <property type="project" value="InterPro"/>
</dbReference>
<name>A0A834L625_RHOSS</name>
<comment type="similarity">
    <text evidence="1">Belongs to the SOS response-associated peptidase family.</text>
</comment>